<dbReference type="Pfam" id="PF08448">
    <property type="entry name" value="PAS_4"/>
    <property type="match status" value="1"/>
</dbReference>
<dbReference type="PROSITE" id="PS01124">
    <property type="entry name" value="HTH_ARAC_FAMILY_2"/>
    <property type="match status" value="1"/>
</dbReference>
<evidence type="ECO:0000313" key="5">
    <source>
        <dbReference type="EMBL" id="APG06546.1"/>
    </source>
</evidence>
<dbReference type="InterPro" id="IPR018060">
    <property type="entry name" value="HTH_AraC"/>
</dbReference>
<protein>
    <submittedName>
        <fullName evidence="5">AraC family transcriptional regulator</fullName>
    </submittedName>
</protein>
<keyword evidence="2" id="KW-0238">DNA-binding</keyword>
<evidence type="ECO:0000256" key="1">
    <source>
        <dbReference type="ARBA" id="ARBA00023015"/>
    </source>
</evidence>
<dbReference type="PANTHER" id="PTHR46796">
    <property type="entry name" value="HTH-TYPE TRANSCRIPTIONAL ACTIVATOR RHAS-RELATED"/>
    <property type="match status" value="1"/>
</dbReference>
<dbReference type="SUPFAM" id="SSF55785">
    <property type="entry name" value="PYP-like sensor domain (PAS domain)"/>
    <property type="match status" value="1"/>
</dbReference>
<name>A0A1L3EZQ3_9GAMM</name>
<dbReference type="InterPro" id="IPR009057">
    <property type="entry name" value="Homeodomain-like_sf"/>
</dbReference>
<evidence type="ECO:0000313" key="6">
    <source>
        <dbReference type="Proteomes" id="UP000182987"/>
    </source>
</evidence>
<keyword evidence="3" id="KW-0804">Transcription</keyword>
<feature type="domain" description="HTH araC/xylS-type" evidence="4">
    <location>
        <begin position="132"/>
        <end position="229"/>
    </location>
</feature>
<reference evidence="6" key="1">
    <citation type="submission" date="2016-09" db="EMBL/GenBank/DDBJ databases">
        <authorList>
            <person name="Lysoe E."/>
        </authorList>
    </citation>
    <scope>NUCLEOTIDE SEQUENCE [LARGE SCALE GENOMIC DNA]</scope>
    <source>
        <strain evidence="6">LJ96T</strain>
    </source>
</reference>
<dbReference type="RefSeq" id="WP_046967257.1">
    <property type="nucleotide sequence ID" value="NZ_JPLB01000025.1"/>
</dbReference>
<gene>
    <name evidence="5" type="ORF">BJI69_13575</name>
</gene>
<dbReference type="SMART" id="SM00342">
    <property type="entry name" value="HTH_ARAC"/>
    <property type="match status" value="1"/>
</dbReference>
<sequence length="242" mass="27216">MQVPAEQLERLFDALTDVVFFVKDTEGRYTHANRTLIRRLRLTQRSDVVGRHVTELFPPGMATSYAAQDRHVLRGDRIDRHLEVHVSDNLAAGWCLTSKEPLIVDGHICGLIGISRDLGSPDGNDRSYRRLQRVVAHMQAHFASSIRILDMATLAHCSVAQLERHFRRVFQLTPHQALTKIRIEAVMHQLRGSAPIGAISMACGFSDQSALARQFKATVGVPPSVYRAMCHDERRTEHPPAE</sequence>
<dbReference type="STRING" id="1440763.BJI69_13575"/>
<organism evidence="5 6">
    <name type="scientific">Luteibacter rhizovicinus DSM 16549</name>
    <dbReference type="NCBI Taxonomy" id="1440763"/>
    <lineage>
        <taxon>Bacteria</taxon>
        <taxon>Pseudomonadati</taxon>
        <taxon>Pseudomonadota</taxon>
        <taxon>Gammaproteobacteria</taxon>
        <taxon>Lysobacterales</taxon>
        <taxon>Rhodanobacteraceae</taxon>
        <taxon>Luteibacter</taxon>
    </lineage>
</organism>
<accession>A0A1L3EZQ3</accession>
<evidence type="ECO:0000256" key="3">
    <source>
        <dbReference type="ARBA" id="ARBA00023163"/>
    </source>
</evidence>
<dbReference type="InterPro" id="IPR013656">
    <property type="entry name" value="PAS_4"/>
</dbReference>
<dbReference type="OrthoDB" id="6146868at2"/>
<evidence type="ECO:0000256" key="2">
    <source>
        <dbReference type="ARBA" id="ARBA00023125"/>
    </source>
</evidence>
<evidence type="ECO:0000259" key="4">
    <source>
        <dbReference type="PROSITE" id="PS01124"/>
    </source>
</evidence>
<dbReference type="GO" id="GO:0043565">
    <property type="term" value="F:sequence-specific DNA binding"/>
    <property type="evidence" value="ECO:0007669"/>
    <property type="project" value="InterPro"/>
</dbReference>
<dbReference type="GO" id="GO:0003700">
    <property type="term" value="F:DNA-binding transcription factor activity"/>
    <property type="evidence" value="ECO:0007669"/>
    <property type="project" value="InterPro"/>
</dbReference>
<proteinExistence type="predicted"/>
<keyword evidence="6" id="KW-1185">Reference proteome</keyword>
<dbReference type="EMBL" id="CP017480">
    <property type="protein sequence ID" value="APG06546.1"/>
    <property type="molecule type" value="Genomic_DNA"/>
</dbReference>
<dbReference type="PANTHER" id="PTHR46796:SF13">
    <property type="entry name" value="HTH-TYPE TRANSCRIPTIONAL ACTIVATOR RHAS"/>
    <property type="match status" value="1"/>
</dbReference>
<dbReference type="KEGG" id="lrz:BJI69_13575"/>
<dbReference type="AlphaFoldDB" id="A0A1L3EZQ3"/>
<dbReference type="InterPro" id="IPR018062">
    <property type="entry name" value="HTH_AraC-typ_CS"/>
</dbReference>
<dbReference type="Gene3D" id="3.30.450.20">
    <property type="entry name" value="PAS domain"/>
    <property type="match status" value="1"/>
</dbReference>
<dbReference type="PROSITE" id="PS00041">
    <property type="entry name" value="HTH_ARAC_FAMILY_1"/>
    <property type="match status" value="1"/>
</dbReference>
<dbReference type="InterPro" id="IPR035965">
    <property type="entry name" value="PAS-like_dom_sf"/>
</dbReference>
<dbReference type="SUPFAM" id="SSF46689">
    <property type="entry name" value="Homeodomain-like"/>
    <property type="match status" value="2"/>
</dbReference>
<keyword evidence="1" id="KW-0805">Transcription regulation</keyword>
<dbReference type="Gene3D" id="1.10.10.60">
    <property type="entry name" value="Homeodomain-like"/>
    <property type="match status" value="1"/>
</dbReference>
<dbReference type="InterPro" id="IPR050204">
    <property type="entry name" value="AraC_XylS_family_regulators"/>
</dbReference>
<dbReference type="Proteomes" id="UP000182987">
    <property type="component" value="Chromosome"/>
</dbReference>
<dbReference type="Pfam" id="PF12833">
    <property type="entry name" value="HTH_18"/>
    <property type="match status" value="1"/>
</dbReference>